<dbReference type="GO" id="GO:0005615">
    <property type="term" value="C:extracellular space"/>
    <property type="evidence" value="ECO:0007669"/>
    <property type="project" value="TreeGrafter"/>
</dbReference>
<evidence type="ECO:0000256" key="1">
    <source>
        <dbReference type="ARBA" id="ARBA00022690"/>
    </source>
</evidence>
<sequence length="80" mass="8977">MLLVSYLVLALVLLHEVPTTVGQGSPCRLPKEQGRCRASIYSFYFNPQTGQCESFQYGGCGGNANRFRSKSDCEQRCRRP</sequence>
<dbReference type="PROSITE" id="PS00280">
    <property type="entry name" value="BPTI_KUNITZ_1"/>
    <property type="match status" value="1"/>
</dbReference>
<evidence type="ECO:0000256" key="2">
    <source>
        <dbReference type="ARBA" id="ARBA00022900"/>
    </source>
</evidence>
<proteinExistence type="predicted"/>
<dbReference type="Pfam" id="PF00014">
    <property type="entry name" value="Kunitz_BPTI"/>
    <property type="match status" value="1"/>
</dbReference>
<protein>
    <recommendedName>
        <fullName evidence="5">BPTI/Kunitz inhibitor domain-containing protein</fullName>
    </recommendedName>
</protein>
<evidence type="ECO:0000313" key="7">
    <source>
        <dbReference type="Proteomes" id="UP001378592"/>
    </source>
</evidence>
<keyword evidence="2" id="KW-0722">Serine protease inhibitor</keyword>
<gene>
    <name evidence="6" type="ORF">R5R35_014650</name>
</gene>
<dbReference type="InterPro" id="IPR050098">
    <property type="entry name" value="TFPI/VKTCI-like"/>
</dbReference>
<reference evidence="6 7" key="1">
    <citation type="submission" date="2024-03" db="EMBL/GenBank/DDBJ databases">
        <title>The genome assembly and annotation of the cricket Gryllus longicercus Weissman &amp; Gray.</title>
        <authorList>
            <person name="Szrajer S."/>
            <person name="Gray D."/>
            <person name="Ylla G."/>
        </authorList>
    </citation>
    <scope>NUCLEOTIDE SEQUENCE [LARGE SCALE GENOMIC DNA]</scope>
    <source>
        <strain evidence="6">DAG 2021-001</strain>
        <tissue evidence="6">Whole body minus gut</tissue>
    </source>
</reference>
<evidence type="ECO:0000313" key="6">
    <source>
        <dbReference type="EMBL" id="KAK7865121.1"/>
    </source>
</evidence>
<keyword evidence="7" id="KW-1185">Reference proteome</keyword>
<evidence type="ECO:0000256" key="4">
    <source>
        <dbReference type="SAM" id="SignalP"/>
    </source>
</evidence>
<dbReference type="InterPro" id="IPR002223">
    <property type="entry name" value="Kunitz_BPTI"/>
</dbReference>
<evidence type="ECO:0000259" key="5">
    <source>
        <dbReference type="PROSITE" id="PS50279"/>
    </source>
</evidence>
<dbReference type="SUPFAM" id="SSF57362">
    <property type="entry name" value="BPTI-like"/>
    <property type="match status" value="1"/>
</dbReference>
<accession>A0AAN9VLR2</accession>
<organism evidence="6 7">
    <name type="scientific">Gryllus longicercus</name>
    <dbReference type="NCBI Taxonomy" id="2509291"/>
    <lineage>
        <taxon>Eukaryota</taxon>
        <taxon>Metazoa</taxon>
        <taxon>Ecdysozoa</taxon>
        <taxon>Arthropoda</taxon>
        <taxon>Hexapoda</taxon>
        <taxon>Insecta</taxon>
        <taxon>Pterygota</taxon>
        <taxon>Neoptera</taxon>
        <taxon>Polyneoptera</taxon>
        <taxon>Orthoptera</taxon>
        <taxon>Ensifera</taxon>
        <taxon>Gryllidea</taxon>
        <taxon>Grylloidea</taxon>
        <taxon>Gryllidae</taxon>
        <taxon>Gryllinae</taxon>
        <taxon>Gryllus</taxon>
    </lineage>
</organism>
<dbReference type="EMBL" id="JAZDUA010000186">
    <property type="protein sequence ID" value="KAK7865121.1"/>
    <property type="molecule type" value="Genomic_DNA"/>
</dbReference>
<evidence type="ECO:0000256" key="3">
    <source>
        <dbReference type="ARBA" id="ARBA00023157"/>
    </source>
</evidence>
<dbReference type="CDD" id="cd00109">
    <property type="entry name" value="Kunitz-type"/>
    <property type="match status" value="1"/>
</dbReference>
<dbReference type="PRINTS" id="PR00759">
    <property type="entry name" value="BASICPTASE"/>
</dbReference>
<dbReference type="PROSITE" id="PS50279">
    <property type="entry name" value="BPTI_KUNITZ_2"/>
    <property type="match status" value="1"/>
</dbReference>
<dbReference type="PANTHER" id="PTHR10083">
    <property type="entry name" value="KUNITZ-TYPE PROTEASE INHIBITOR-RELATED"/>
    <property type="match status" value="1"/>
</dbReference>
<name>A0AAN9VLR2_9ORTH</name>
<comment type="caution">
    <text evidence="6">The sequence shown here is derived from an EMBL/GenBank/DDBJ whole genome shotgun (WGS) entry which is preliminary data.</text>
</comment>
<keyword evidence="4" id="KW-0732">Signal</keyword>
<dbReference type="SMART" id="SM00131">
    <property type="entry name" value="KU"/>
    <property type="match status" value="1"/>
</dbReference>
<keyword evidence="3" id="KW-1015">Disulfide bond</keyword>
<feature type="domain" description="BPTI/Kunitz inhibitor" evidence="5">
    <location>
        <begin position="27"/>
        <end position="77"/>
    </location>
</feature>
<dbReference type="Gene3D" id="4.10.410.10">
    <property type="entry name" value="Pancreatic trypsin inhibitor Kunitz domain"/>
    <property type="match status" value="1"/>
</dbReference>
<dbReference type="GO" id="GO:0004867">
    <property type="term" value="F:serine-type endopeptidase inhibitor activity"/>
    <property type="evidence" value="ECO:0007669"/>
    <property type="project" value="UniProtKB-KW"/>
</dbReference>
<dbReference type="PANTHER" id="PTHR10083:SF374">
    <property type="entry name" value="BPTI_KUNITZ INHIBITOR DOMAIN-CONTAINING PROTEIN"/>
    <property type="match status" value="1"/>
</dbReference>
<dbReference type="InterPro" id="IPR020901">
    <property type="entry name" value="Prtase_inh_Kunz-CS"/>
</dbReference>
<dbReference type="InterPro" id="IPR036880">
    <property type="entry name" value="Kunitz_BPTI_sf"/>
</dbReference>
<dbReference type="AlphaFoldDB" id="A0AAN9VLR2"/>
<dbReference type="FunFam" id="4.10.410.10:FF:000021">
    <property type="entry name" value="Serine protease inhibitor, putative"/>
    <property type="match status" value="1"/>
</dbReference>
<dbReference type="Proteomes" id="UP001378592">
    <property type="component" value="Unassembled WGS sequence"/>
</dbReference>
<feature type="signal peptide" evidence="4">
    <location>
        <begin position="1"/>
        <end position="22"/>
    </location>
</feature>
<keyword evidence="1" id="KW-0646">Protease inhibitor</keyword>
<feature type="chain" id="PRO_5042947282" description="BPTI/Kunitz inhibitor domain-containing protein" evidence="4">
    <location>
        <begin position="23"/>
        <end position="80"/>
    </location>
</feature>